<dbReference type="EMBL" id="SULG01000109">
    <property type="protein sequence ID" value="TLD40325.1"/>
    <property type="molecule type" value="Genomic_DNA"/>
</dbReference>
<evidence type="ECO:0000259" key="1">
    <source>
        <dbReference type="Pfam" id="PF02229"/>
    </source>
</evidence>
<organism evidence="2 3">
    <name type="scientific">Candidatus Jettenia ecosi</name>
    <dbReference type="NCBI Taxonomy" id="2494326"/>
    <lineage>
        <taxon>Bacteria</taxon>
        <taxon>Pseudomonadati</taxon>
        <taxon>Planctomycetota</taxon>
        <taxon>Candidatus Brocadiia</taxon>
        <taxon>Candidatus Brocadiales</taxon>
        <taxon>Candidatus Brocadiaceae</taxon>
        <taxon>Candidatus Jettenia</taxon>
    </lineage>
</organism>
<dbReference type="Proteomes" id="UP000319783">
    <property type="component" value="Unassembled WGS sequence"/>
</dbReference>
<evidence type="ECO:0000313" key="3">
    <source>
        <dbReference type="Proteomes" id="UP000319783"/>
    </source>
</evidence>
<sequence length="70" mass="7985">MDNGKVLGEIVRNETEKLVITEKEFKGHRYIDIRIHFQGNNGIYLPTKKGVTISPRHVKDAVEILKKGIV</sequence>
<reference evidence="2 3" key="1">
    <citation type="submission" date="2019-04" db="EMBL/GenBank/DDBJ databases">
        <title>Genome of a novel bacterium Candidatus Jettenia ecosi reconstructed from metagenome of an anammox bioreactor.</title>
        <authorList>
            <person name="Mardanov A.V."/>
            <person name="Beletsky A.V."/>
            <person name="Ravin N.V."/>
            <person name="Botchkova E.A."/>
            <person name="Litti Y.V."/>
            <person name="Nozhevnikova A.N."/>
        </authorList>
    </citation>
    <scope>NUCLEOTIDE SEQUENCE [LARGE SCALE GENOMIC DNA]</scope>
    <source>
        <strain evidence="2">J2</strain>
    </source>
</reference>
<accession>A0A533Q6Y5</accession>
<name>A0A533Q6Y5_9BACT</name>
<comment type="caution">
    <text evidence="2">The sequence shown here is derived from an EMBL/GenBank/DDBJ whole genome shotgun (WGS) entry which is preliminary data.</text>
</comment>
<protein>
    <recommendedName>
        <fullName evidence="1">Transcriptional coactivator p15 (PC4) C-terminal domain-containing protein</fullName>
    </recommendedName>
</protein>
<dbReference type="Gene3D" id="2.30.31.10">
    <property type="entry name" value="Transcriptional Coactivator Pc4, Chain A"/>
    <property type="match status" value="1"/>
</dbReference>
<dbReference type="Pfam" id="PF02229">
    <property type="entry name" value="PC4"/>
    <property type="match status" value="1"/>
</dbReference>
<dbReference type="GO" id="GO:0003677">
    <property type="term" value="F:DNA binding"/>
    <property type="evidence" value="ECO:0007669"/>
    <property type="project" value="InterPro"/>
</dbReference>
<evidence type="ECO:0000313" key="2">
    <source>
        <dbReference type="EMBL" id="TLD40325.1"/>
    </source>
</evidence>
<proteinExistence type="predicted"/>
<feature type="domain" description="Transcriptional coactivator p15 (PC4) C-terminal" evidence="1">
    <location>
        <begin position="14"/>
        <end position="59"/>
    </location>
</feature>
<dbReference type="InterPro" id="IPR003173">
    <property type="entry name" value="PC4_C"/>
</dbReference>
<dbReference type="AlphaFoldDB" id="A0A533Q6Y5"/>
<dbReference type="GO" id="GO:0006355">
    <property type="term" value="P:regulation of DNA-templated transcription"/>
    <property type="evidence" value="ECO:0007669"/>
    <property type="project" value="InterPro"/>
</dbReference>
<dbReference type="SUPFAM" id="SSF54447">
    <property type="entry name" value="ssDNA-binding transcriptional regulator domain"/>
    <property type="match status" value="1"/>
</dbReference>
<gene>
    <name evidence="2" type="ORF">JETT_3394</name>
</gene>
<dbReference type="InterPro" id="IPR009044">
    <property type="entry name" value="ssDNA-bd_transcriptional_reg"/>
</dbReference>